<feature type="transmembrane region" description="Helical" evidence="1">
    <location>
        <begin position="34"/>
        <end position="54"/>
    </location>
</feature>
<keyword evidence="1" id="KW-0812">Transmembrane</keyword>
<evidence type="ECO:0000313" key="3">
    <source>
        <dbReference type="Proteomes" id="UP000831537"/>
    </source>
</evidence>
<organism evidence="2 3">
    <name type="scientific">Gracilibacillus salinarum</name>
    <dbReference type="NCBI Taxonomy" id="2932255"/>
    <lineage>
        <taxon>Bacteria</taxon>
        <taxon>Bacillati</taxon>
        <taxon>Bacillota</taxon>
        <taxon>Bacilli</taxon>
        <taxon>Bacillales</taxon>
        <taxon>Bacillaceae</taxon>
        <taxon>Gracilibacillus</taxon>
    </lineage>
</organism>
<evidence type="ECO:0000256" key="1">
    <source>
        <dbReference type="SAM" id="Phobius"/>
    </source>
</evidence>
<keyword evidence="1" id="KW-0472">Membrane</keyword>
<proteinExistence type="predicted"/>
<keyword evidence="3" id="KW-1185">Reference proteome</keyword>
<dbReference type="RefSeq" id="WP_244747160.1">
    <property type="nucleotide sequence ID" value="NZ_CP095071.1"/>
</dbReference>
<evidence type="ECO:0008006" key="4">
    <source>
        <dbReference type="Google" id="ProtNLM"/>
    </source>
</evidence>
<gene>
    <name evidence="2" type="ORF">MUN87_07870</name>
</gene>
<protein>
    <recommendedName>
        <fullName evidence="4">ABC transporter permease</fullName>
    </recommendedName>
</protein>
<keyword evidence="1" id="KW-1133">Transmembrane helix</keyword>
<feature type="transmembrane region" description="Helical" evidence="1">
    <location>
        <begin position="60"/>
        <end position="81"/>
    </location>
</feature>
<feature type="transmembrane region" description="Helical" evidence="1">
    <location>
        <begin position="140"/>
        <end position="158"/>
    </location>
</feature>
<sequence length="178" mass="20887">MLIPIYREADIYRLFYDQKANRLYKFSYRKKSSVLYMGLFLILLYGSNALNNLYQQAEIPLTNILLCLIALAACFGIAKYMDHQTYEQSSKSGLYFDNDTLKRYAIEGLRQFEIELYVGMSLSVLIMTVGFSLFLIVNHLVLLVIGCLGLVRVWMFLLTKPLRRYQLLQQFKEKEIYL</sequence>
<name>A0ABY4GSZ4_9BACI</name>
<feature type="transmembrane region" description="Helical" evidence="1">
    <location>
        <begin position="116"/>
        <end position="134"/>
    </location>
</feature>
<reference evidence="2 3" key="1">
    <citation type="submission" date="2022-04" db="EMBL/GenBank/DDBJ databases">
        <title>Gracilibacillus sp. isolated from saltern.</title>
        <authorList>
            <person name="Won M."/>
            <person name="Lee C.-M."/>
            <person name="Woen H.-Y."/>
            <person name="Kwon S.-W."/>
        </authorList>
    </citation>
    <scope>NUCLEOTIDE SEQUENCE [LARGE SCALE GENOMIC DNA]</scope>
    <source>
        <strain evidence="2 3">SSPM10-3</strain>
    </source>
</reference>
<dbReference type="EMBL" id="CP095071">
    <property type="protein sequence ID" value="UOQ86792.1"/>
    <property type="molecule type" value="Genomic_DNA"/>
</dbReference>
<accession>A0ABY4GSZ4</accession>
<evidence type="ECO:0000313" key="2">
    <source>
        <dbReference type="EMBL" id="UOQ86792.1"/>
    </source>
</evidence>
<dbReference type="Proteomes" id="UP000831537">
    <property type="component" value="Chromosome"/>
</dbReference>